<accession>A0A397UN62</accession>
<dbReference type="AlphaFoldDB" id="A0A397UN62"/>
<name>A0A397UN62_9GLOM</name>
<protein>
    <submittedName>
        <fullName evidence="2">Uncharacterized protein</fullName>
    </submittedName>
</protein>
<organism evidence="2 3">
    <name type="scientific">Gigaspora rosea</name>
    <dbReference type="NCBI Taxonomy" id="44941"/>
    <lineage>
        <taxon>Eukaryota</taxon>
        <taxon>Fungi</taxon>
        <taxon>Fungi incertae sedis</taxon>
        <taxon>Mucoromycota</taxon>
        <taxon>Glomeromycotina</taxon>
        <taxon>Glomeromycetes</taxon>
        <taxon>Diversisporales</taxon>
        <taxon>Gigasporaceae</taxon>
        <taxon>Gigaspora</taxon>
    </lineage>
</organism>
<proteinExistence type="predicted"/>
<sequence length="59" mass="6868">MGIYLHREMHKPFITHLGFFAGLNIVFVGGNFRIFITKRFANLLYLILGWLFSISVHLS</sequence>
<keyword evidence="1" id="KW-0812">Transmembrane</keyword>
<keyword evidence="1" id="KW-1133">Transmembrane helix</keyword>
<dbReference type="EMBL" id="QKWP01001493">
    <property type="protein sequence ID" value="RIB08566.1"/>
    <property type="molecule type" value="Genomic_DNA"/>
</dbReference>
<keyword evidence="1" id="KW-0472">Membrane</keyword>
<feature type="transmembrane region" description="Helical" evidence="1">
    <location>
        <begin position="40"/>
        <end position="58"/>
    </location>
</feature>
<evidence type="ECO:0000313" key="2">
    <source>
        <dbReference type="EMBL" id="RIB08566.1"/>
    </source>
</evidence>
<evidence type="ECO:0000256" key="1">
    <source>
        <dbReference type="SAM" id="Phobius"/>
    </source>
</evidence>
<keyword evidence="3" id="KW-1185">Reference proteome</keyword>
<dbReference type="Proteomes" id="UP000266673">
    <property type="component" value="Unassembled WGS sequence"/>
</dbReference>
<feature type="transmembrane region" description="Helical" evidence="1">
    <location>
        <begin position="12"/>
        <end position="34"/>
    </location>
</feature>
<comment type="caution">
    <text evidence="2">The sequence shown here is derived from an EMBL/GenBank/DDBJ whole genome shotgun (WGS) entry which is preliminary data.</text>
</comment>
<evidence type="ECO:0000313" key="3">
    <source>
        <dbReference type="Proteomes" id="UP000266673"/>
    </source>
</evidence>
<reference evidence="2 3" key="1">
    <citation type="submission" date="2018-06" db="EMBL/GenBank/DDBJ databases">
        <title>Comparative genomics reveals the genomic features of Rhizophagus irregularis, R. cerebriforme, R. diaphanum and Gigaspora rosea, and their symbiotic lifestyle signature.</title>
        <authorList>
            <person name="Morin E."/>
            <person name="San Clemente H."/>
            <person name="Chen E.C.H."/>
            <person name="De La Providencia I."/>
            <person name="Hainaut M."/>
            <person name="Kuo A."/>
            <person name="Kohler A."/>
            <person name="Murat C."/>
            <person name="Tang N."/>
            <person name="Roy S."/>
            <person name="Loubradou J."/>
            <person name="Henrissat B."/>
            <person name="Grigoriev I.V."/>
            <person name="Corradi N."/>
            <person name="Roux C."/>
            <person name="Martin F.M."/>
        </authorList>
    </citation>
    <scope>NUCLEOTIDE SEQUENCE [LARGE SCALE GENOMIC DNA]</scope>
    <source>
        <strain evidence="2 3">DAOM 194757</strain>
    </source>
</reference>
<gene>
    <name evidence="2" type="ORF">C2G38_2110814</name>
</gene>